<evidence type="ECO:0000313" key="2">
    <source>
        <dbReference type="EMBL" id="ADY48824.1"/>
    </source>
</evidence>
<organism evidence="2">
    <name type="scientific">Ascaris suum</name>
    <name type="common">Pig roundworm</name>
    <name type="synonym">Ascaris lumbricoides</name>
    <dbReference type="NCBI Taxonomy" id="6253"/>
    <lineage>
        <taxon>Eukaryota</taxon>
        <taxon>Metazoa</taxon>
        <taxon>Ecdysozoa</taxon>
        <taxon>Nematoda</taxon>
        <taxon>Chromadorea</taxon>
        <taxon>Rhabditida</taxon>
        <taxon>Spirurina</taxon>
        <taxon>Ascaridomorpha</taxon>
        <taxon>Ascaridoidea</taxon>
        <taxon>Ascarididae</taxon>
        <taxon>Ascaris</taxon>
    </lineage>
</organism>
<dbReference type="SUPFAM" id="SSF63712">
    <property type="entry name" value="Nicotinic receptor ligand binding domain-like"/>
    <property type="match status" value="1"/>
</dbReference>
<proteinExistence type="evidence at transcript level"/>
<dbReference type="Gene3D" id="2.70.170.10">
    <property type="entry name" value="Neurotransmitter-gated ion-channel ligand-binding domain"/>
    <property type="match status" value="1"/>
</dbReference>
<dbReference type="InterPro" id="IPR036734">
    <property type="entry name" value="Neur_chan_lig-bd_sf"/>
</dbReference>
<protein>
    <submittedName>
        <fullName evidence="2">Acetylcholine receptor subunit alpha-type deg-3</fullName>
    </submittedName>
</protein>
<name>F1LFC0_ASCSU</name>
<dbReference type="EMBL" id="JI210825">
    <property type="protein sequence ID" value="ADY48824.1"/>
    <property type="molecule type" value="mRNA"/>
</dbReference>
<sequence length="119" mass="14158">MSLYQILAIDERLQSIALNVWVIEKWHDEFLGWDPNQYELINTTILPHQTIWLPDTYVYNSIVLSHEETERYINAVVTTKYWEGKRGAEVMFMCILHFTELHVDWISAFSLTTSKIAHW</sequence>
<dbReference type="InterPro" id="IPR006202">
    <property type="entry name" value="Neur_chan_lig-bd"/>
</dbReference>
<reference evidence="2" key="1">
    <citation type="journal article" date="2011" name="Genome Res.">
        <title>Deep small RNA sequencing from the nematode Ascaris reveals conservation, functional diversification, and novel developmental profiles.</title>
        <authorList>
            <person name="Wang J."/>
            <person name="Czech B."/>
            <person name="Crunk A."/>
            <person name="Wallace A."/>
            <person name="Mitreva M."/>
            <person name="Hannon G.J."/>
            <person name="Davis R.E."/>
        </authorList>
    </citation>
    <scope>NUCLEOTIDE SEQUENCE</scope>
</reference>
<dbReference type="AlphaFoldDB" id="F1LFC0"/>
<dbReference type="Pfam" id="PF02931">
    <property type="entry name" value="Neur_chan_LBD"/>
    <property type="match status" value="1"/>
</dbReference>
<accession>F1LFC0</accession>
<dbReference type="GO" id="GO:0005230">
    <property type="term" value="F:extracellular ligand-gated monoatomic ion channel activity"/>
    <property type="evidence" value="ECO:0007669"/>
    <property type="project" value="InterPro"/>
</dbReference>
<feature type="domain" description="Neurotransmitter-gated ion-channel ligand-binding" evidence="1">
    <location>
        <begin position="1"/>
        <end position="79"/>
    </location>
</feature>
<keyword evidence="2" id="KW-0675">Receptor</keyword>
<evidence type="ECO:0000259" key="1">
    <source>
        <dbReference type="Pfam" id="PF02931"/>
    </source>
</evidence>
<dbReference type="GO" id="GO:0016020">
    <property type="term" value="C:membrane"/>
    <property type="evidence" value="ECO:0007669"/>
    <property type="project" value="InterPro"/>
</dbReference>